<dbReference type="InterPro" id="IPR028956">
    <property type="entry name" value="Imm51"/>
</dbReference>
<evidence type="ECO:0000256" key="1">
    <source>
        <dbReference type="PROSITE-ProRule" id="PRU00339"/>
    </source>
</evidence>
<dbReference type="SUPFAM" id="SSF48452">
    <property type="entry name" value="TPR-like"/>
    <property type="match status" value="1"/>
</dbReference>
<dbReference type="EMBL" id="JBHSMI010000056">
    <property type="protein sequence ID" value="MFC5406633.1"/>
    <property type="molecule type" value="Genomic_DNA"/>
</dbReference>
<evidence type="ECO:0000313" key="2">
    <source>
        <dbReference type="EMBL" id="MFC5406633.1"/>
    </source>
</evidence>
<protein>
    <submittedName>
        <fullName evidence="2">Imm51 family immunity protein</fullName>
    </submittedName>
</protein>
<dbReference type="RefSeq" id="WP_378138729.1">
    <property type="nucleotide sequence ID" value="NZ_JBHSMI010000056.1"/>
</dbReference>
<dbReference type="Pfam" id="PF15595">
    <property type="entry name" value="Imm51"/>
    <property type="match status" value="1"/>
</dbReference>
<sequence length="255" mass="29497">MDKDLLEQITRWHKDNEYEKIVGEILLIAEQDRDYDLVSHLARALNNLERYDEALQQLLSIKNQGEYDSLWHFRTGYSYYYLSQYEDAVRAFEVANKLDPTDQDALRFIEWSRAEISRMKRKPKQSARAKSELSHDNGIGKDPFAEKIKPFLLVGHDNGSVSMILDVGTYKDEIFQTRADEGFEGNGYDWGSLAAIFLKEKMPQLADDVRFDPEGSMFCAYSNNREALQSFAIGFKDACEDDTVIRDLFSRAELD</sequence>
<name>A0ABW0I065_9BACL</name>
<feature type="repeat" description="TPR" evidence="1">
    <location>
        <begin position="69"/>
        <end position="102"/>
    </location>
</feature>
<comment type="caution">
    <text evidence="2">The sequence shown here is derived from an EMBL/GenBank/DDBJ whole genome shotgun (WGS) entry which is preliminary data.</text>
</comment>
<evidence type="ECO:0000313" key="3">
    <source>
        <dbReference type="Proteomes" id="UP001596113"/>
    </source>
</evidence>
<gene>
    <name evidence="2" type="ORF">ACFPOF_28205</name>
</gene>
<proteinExistence type="predicted"/>
<keyword evidence="1" id="KW-0802">TPR repeat</keyword>
<accession>A0ABW0I065</accession>
<keyword evidence="3" id="KW-1185">Reference proteome</keyword>
<reference evidence="3" key="1">
    <citation type="journal article" date="2019" name="Int. J. Syst. Evol. Microbiol.">
        <title>The Global Catalogue of Microorganisms (GCM) 10K type strain sequencing project: providing services to taxonomists for standard genome sequencing and annotation.</title>
        <authorList>
            <consortium name="The Broad Institute Genomics Platform"/>
            <consortium name="The Broad Institute Genome Sequencing Center for Infectious Disease"/>
            <person name="Wu L."/>
            <person name="Ma J."/>
        </authorList>
    </citation>
    <scope>NUCLEOTIDE SEQUENCE [LARGE SCALE GENOMIC DNA]</scope>
    <source>
        <strain evidence="3">CGMCC 1.18575</strain>
    </source>
</reference>
<organism evidence="2 3">
    <name type="scientific">Cohnella soli</name>
    <dbReference type="NCBI Taxonomy" id="425005"/>
    <lineage>
        <taxon>Bacteria</taxon>
        <taxon>Bacillati</taxon>
        <taxon>Bacillota</taxon>
        <taxon>Bacilli</taxon>
        <taxon>Bacillales</taxon>
        <taxon>Paenibacillaceae</taxon>
        <taxon>Cohnella</taxon>
    </lineage>
</organism>
<dbReference type="PROSITE" id="PS50005">
    <property type="entry name" value="TPR"/>
    <property type="match status" value="1"/>
</dbReference>
<dbReference type="Gene3D" id="1.25.40.10">
    <property type="entry name" value="Tetratricopeptide repeat domain"/>
    <property type="match status" value="1"/>
</dbReference>
<dbReference type="InterPro" id="IPR019734">
    <property type="entry name" value="TPR_rpt"/>
</dbReference>
<dbReference type="InterPro" id="IPR011990">
    <property type="entry name" value="TPR-like_helical_dom_sf"/>
</dbReference>
<dbReference type="Proteomes" id="UP001596113">
    <property type="component" value="Unassembled WGS sequence"/>
</dbReference>